<dbReference type="GO" id="GO:0008324">
    <property type="term" value="F:monoatomic cation transmembrane transporter activity"/>
    <property type="evidence" value="ECO:0007669"/>
    <property type="project" value="InterPro"/>
</dbReference>
<name>A0A1M5Z3L2_9FLAO</name>
<dbReference type="GO" id="GO:0005886">
    <property type="term" value="C:plasma membrane"/>
    <property type="evidence" value="ECO:0007669"/>
    <property type="project" value="UniProtKB-SubCell"/>
</dbReference>
<organism evidence="6 7">
    <name type="scientific">Leeuwenhoekiella palythoae</name>
    <dbReference type="NCBI Taxonomy" id="573501"/>
    <lineage>
        <taxon>Bacteria</taxon>
        <taxon>Pseudomonadati</taxon>
        <taxon>Bacteroidota</taxon>
        <taxon>Flavobacteriia</taxon>
        <taxon>Flavobacteriales</taxon>
        <taxon>Flavobacteriaceae</taxon>
        <taxon>Leeuwenhoekiella</taxon>
    </lineage>
</organism>
<dbReference type="Gene3D" id="3.40.50.720">
    <property type="entry name" value="NAD(P)-binding Rossmann-like Domain"/>
    <property type="match status" value="1"/>
</dbReference>
<feature type="domain" description="RCK C-terminal" evidence="4">
    <location>
        <begin position="248"/>
        <end position="335"/>
    </location>
</feature>
<keyword evidence="6" id="KW-0407">Ion channel</keyword>
<feature type="domain" description="RCK N-terminal" evidence="3">
    <location>
        <begin position="109"/>
        <end position="226"/>
    </location>
</feature>
<dbReference type="Pfam" id="PF02254">
    <property type="entry name" value="TrkA_N"/>
    <property type="match status" value="1"/>
</dbReference>
<keyword evidence="8" id="KW-1185">Reference proteome</keyword>
<dbReference type="Pfam" id="PF02080">
    <property type="entry name" value="TrkA_C"/>
    <property type="match status" value="1"/>
</dbReference>
<feature type="transmembrane region" description="Helical" evidence="2">
    <location>
        <begin position="63"/>
        <end position="88"/>
    </location>
</feature>
<proteinExistence type="predicted"/>
<dbReference type="InterPro" id="IPR050721">
    <property type="entry name" value="Trk_Ktr_HKT_K-transport"/>
</dbReference>
<evidence type="ECO:0000259" key="4">
    <source>
        <dbReference type="PROSITE" id="PS51202"/>
    </source>
</evidence>
<dbReference type="EMBL" id="FQXT01000004">
    <property type="protein sequence ID" value="SHI18493.1"/>
    <property type="molecule type" value="Genomic_DNA"/>
</dbReference>
<accession>A0A1M5Z3L2</accession>
<dbReference type="PANTHER" id="PTHR43833:SF9">
    <property type="entry name" value="POTASSIUM CHANNEL PROTEIN YUGO-RELATED"/>
    <property type="match status" value="1"/>
</dbReference>
<keyword evidence="6" id="KW-0406">Ion transport</keyword>
<dbReference type="SUPFAM" id="SSF51735">
    <property type="entry name" value="NAD(P)-binding Rossmann-fold domains"/>
    <property type="match status" value="1"/>
</dbReference>
<protein>
    <submittedName>
        <fullName evidence="6">Voltage-gated potassium channel</fullName>
    </submittedName>
</protein>
<dbReference type="GO" id="GO:0006813">
    <property type="term" value="P:potassium ion transport"/>
    <property type="evidence" value="ECO:0007669"/>
    <property type="project" value="InterPro"/>
</dbReference>
<dbReference type="InterPro" id="IPR006037">
    <property type="entry name" value="RCK_C"/>
</dbReference>
<comment type="subcellular location">
    <subcellularLocation>
        <location evidence="1">Cell membrane</location>
        <topology evidence="1">Multi-pass membrane protein</topology>
    </subcellularLocation>
</comment>
<evidence type="ECO:0000313" key="7">
    <source>
        <dbReference type="Proteomes" id="UP000184240"/>
    </source>
</evidence>
<gene>
    <name evidence="5" type="ORF">DSM01_1937</name>
    <name evidence="6" type="ORF">SAMN04487999_2660</name>
</gene>
<dbReference type="PANTHER" id="PTHR43833">
    <property type="entry name" value="POTASSIUM CHANNEL PROTEIN 2-RELATED-RELATED"/>
    <property type="match status" value="1"/>
</dbReference>
<dbReference type="PROSITE" id="PS51201">
    <property type="entry name" value="RCK_N"/>
    <property type="match status" value="1"/>
</dbReference>
<dbReference type="Proteomes" id="UP000184240">
    <property type="component" value="Unassembled WGS sequence"/>
</dbReference>
<keyword evidence="2" id="KW-0472">Membrane</keyword>
<reference evidence="6" key="1">
    <citation type="submission" date="2016-11" db="EMBL/GenBank/DDBJ databases">
        <authorList>
            <person name="Jaros S."/>
            <person name="Januszkiewicz K."/>
            <person name="Wedrychowicz H."/>
        </authorList>
    </citation>
    <scope>NUCLEOTIDE SEQUENCE [LARGE SCALE GENOMIC DNA]</scope>
    <source>
        <strain evidence="6">DSM 19859</strain>
    </source>
</reference>
<feature type="transmembrane region" description="Helical" evidence="2">
    <location>
        <begin position="9"/>
        <end position="31"/>
    </location>
</feature>
<reference evidence="5 8" key="3">
    <citation type="submission" date="2018-07" db="EMBL/GenBank/DDBJ databases">
        <title>Leeuwenhoekiella genomics.</title>
        <authorList>
            <person name="Tahon G."/>
            <person name="Willems A."/>
        </authorList>
    </citation>
    <scope>NUCLEOTIDE SEQUENCE [LARGE SCALE GENOMIC DNA]</scope>
    <source>
        <strain evidence="5 8">LMG 24856</strain>
    </source>
</reference>
<dbReference type="InterPro" id="IPR013099">
    <property type="entry name" value="K_chnl_dom"/>
</dbReference>
<evidence type="ECO:0000256" key="1">
    <source>
        <dbReference type="ARBA" id="ARBA00004651"/>
    </source>
</evidence>
<dbReference type="Pfam" id="PF07885">
    <property type="entry name" value="Ion_trans_2"/>
    <property type="match status" value="1"/>
</dbReference>
<dbReference type="PROSITE" id="PS51202">
    <property type="entry name" value="RCK_C"/>
    <property type="match status" value="1"/>
</dbReference>
<keyword evidence="6" id="KW-0813">Transport</keyword>
<dbReference type="InterPro" id="IPR036721">
    <property type="entry name" value="RCK_C_sf"/>
</dbReference>
<dbReference type="EMBL" id="QOVN01000003">
    <property type="protein sequence ID" value="RXG29835.1"/>
    <property type="molecule type" value="Genomic_DNA"/>
</dbReference>
<dbReference type="InterPro" id="IPR036291">
    <property type="entry name" value="NAD(P)-bd_dom_sf"/>
</dbReference>
<keyword evidence="2" id="KW-1133">Transmembrane helix</keyword>
<dbReference type="SUPFAM" id="SSF81324">
    <property type="entry name" value="Voltage-gated potassium channels"/>
    <property type="match status" value="1"/>
</dbReference>
<dbReference type="Proteomes" id="UP000290037">
    <property type="component" value="Unassembled WGS sequence"/>
</dbReference>
<keyword evidence="2" id="KW-0812">Transmembrane</keyword>
<evidence type="ECO:0000256" key="2">
    <source>
        <dbReference type="SAM" id="Phobius"/>
    </source>
</evidence>
<evidence type="ECO:0000313" key="5">
    <source>
        <dbReference type="EMBL" id="RXG29835.1"/>
    </source>
</evidence>
<dbReference type="RefSeq" id="WP_072983775.1">
    <property type="nucleotide sequence ID" value="NZ_FQXT01000004.1"/>
</dbReference>
<dbReference type="SUPFAM" id="SSF116726">
    <property type="entry name" value="TrkA C-terminal domain-like"/>
    <property type="match status" value="1"/>
</dbReference>
<evidence type="ECO:0000313" key="6">
    <source>
        <dbReference type="EMBL" id="SHI18493.1"/>
    </source>
</evidence>
<sequence>MLKIFRSRIYVAILLIISMLMLGVFGFRFLAEYTWTDAVYMTMITISTVGFGEVQPLNDSAKIFTVILILVSVIVLGYAISIITEYILSRSNFELIKQRSVQKKIDSLNNHVIVVGFGRNGKQAAQKLTTYGRPFVVIERDEEIVNKFHSDQILFVTGNANEDEVLVQAGVKRASTLISALPDDSDNLFVVLSARQINPDLKIISRASEETTYQKLKFAGADNVIMPDKIGGDHMASLVVVPDLVEFLDNLQVATEGRVNVQQVTFEAVCPDLKTRSIRDIDLRNKTGCSIIGYKSADGDYIINPEASLKLERGCILIVIGRPEQIENLHREFAI</sequence>
<dbReference type="InterPro" id="IPR003148">
    <property type="entry name" value="RCK_N"/>
</dbReference>
<dbReference type="STRING" id="573501.SAMN04487999_2660"/>
<evidence type="ECO:0000259" key="3">
    <source>
        <dbReference type="PROSITE" id="PS51201"/>
    </source>
</evidence>
<evidence type="ECO:0000313" key="8">
    <source>
        <dbReference type="Proteomes" id="UP000290037"/>
    </source>
</evidence>
<reference evidence="7" key="2">
    <citation type="submission" date="2016-11" db="EMBL/GenBank/DDBJ databases">
        <authorList>
            <person name="Varghese N."/>
            <person name="Submissions S."/>
        </authorList>
    </citation>
    <scope>NUCLEOTIDE SEQUENCE [LARGE SCALE GENOMIC DNA]</scope>
    <source>
        <strain evidence="7">DSM 19859</strain>
    </source>
</reference>
<dbReference type="Gene3D" id="3.30.70.1450">
    <property type="entry name" value="Regulator of K+ conductance, C-terminal domain"/>
    <property type="match status" value="1"/>
</dbReference>
<dbReference type="AlphaFoldDB" id="A0A1M5Z3L2"/>
<dbReference type="Gene3D" id="1.10.287.70">
    <property type="match status" value="1"/>
</dbReference>